<dbReference type="InterPro" id="IPR003593">
    <property type="entry name" value="AAA+_ATPase"/>
</dbReference>
<sequence length="308" mass="32768">MRDGFVASTVFDEIAFSLRMLGKSESSIDAAVEDISSRVGVSELLTRETGALSAGEASLVALAAALVTQPSLLLLDEPIADLDEDAAARVLELLARLRDSTGITMVIAEHRWEPLRELADRRLDFGVEAGPESRIEPGAGFGSALDSALDATVRRITPLVAPNGAGKSTWLRSLASSHARNVRLVPEDPSLLFSRESVAGECAHNDRLARVAPGTTRTLALRLVASIPMDAHPRDLSTGQRLALACALQVAVQPDLLLLDEPTRGLDSPARAELARMLDELASMGTAVIFATHDREFANRFSASAVSS</sequence>
<name>A0A6J6ECH5_9ZZZZ</name>
<proteinExistence type="predicted"/>
<accession>A0A6J6ECH5</accession>
<dbReference type="Gene3D" id="3.40.50.300">
    <property type="entry name" value="P-loop containing nucleotide triphosphate hydrolases"/>
    <property type="match status" value="2"/>
</dbReference>
<dbReference type="GO" id="GO:0016887">
    <property type="term" value="F:ATP hydrolysis activity"/>
    <property type="evidence" value="ECO:0007669"/>
    <property type="project" value="InterPro"/>
</dbReference>
<feature type="domain" description="AAA+ ATPase" evidence="3">
    <location>
        <begin position="153"/>
        <end position="307"/>
    </location>
</feature>
<dbReference type="SMART" id="SM00382">
    <property type="entry name" value="AAA"/>
    <property type="match status" value="1"/>
</dbReference>
<dbReference type="GO" id="GO:0005524">
    <property type="term" value="F:ATP binding"/>
    <property type="evidence" value="ECO:0007669"/>
    <property type="project" value="UniProtKB-KW"/>
</dbReference>
<dbReference type="SUPFAM" id="SSF52540">
    <property type="entry name" value="P-loop containing nucleoside triphosphate hydrolases"/>
    <property type="match status" value="2"/>
</dbReference>
<dbReference type="EMBL" id="CAEZTD010000150">
    <property type="protein sequence ID" value="CAB4572994.1"/>
    <property type="molecule type" value="Genomic_DNA"/>
</dbReference>
<dbReference type="InterPro" id="IPR003439">
    <property type="entry name" value="ABC_transporter-like_ATP-bd"/>
</dbReference>
<evidence type="ECO:0000259" key="3">
    <source>
        <dbReference type="SMART" id="SM00382"/>
    </source>
</evidence>
<dbReference type="GO" id="GO:0005886">
    <property type="term" value="C:plasma membrane"/>
    <property type="evidence" value="ECO:0007669"/>
    <property type="project" value="TreeGrafter"/>
</dbReference>
<evidence type="ECO:0000313" key="4">
    <source>
        <dbReference type="EMBL" id="CAB4572994.1"/>
    </source>
</evidence>
<dbReference type="InterPro" id="IPR027417">
    <property type="entry name" value="P-loop_NTPase"/>
</dbReference>
<dbReference type="InterPro" id="IPR015854">
    <property type="entry name" value="ABC_transpr_LolD-like"/>
</dbReference>
<keyword evidence="1" id="KW-0547">Nucleotide-binding</keyword>
<protein>
    <submittedName>
        <fullName evidence="4">Unannotated protein</fullName>
    </submittedName>
</protein>
<dbReference type="InterPro" id="IPR003959">
    <property type="entry name" value="ATPase_AAA_core"/>
</dbReference>
<evidence type="ECO:0000256" key="1">
    <source>
        <dbReference type="ARBA" id="ARBA00022741"/>
    </source>
</evidence>
<reference evidence="4" key="1">
    <citation type="submission" date="2020-05" db="EMBL/GenBank/DDBJ databases">
        <authorList>
            <person name="Chiriac C."/>
            <person name="Salcher M."/>
            <person name="Ghai R."/>
            <person name="Kavagutti S V."/>
        </authorList>
    </citation>
    <scope>NUCLEOTIDE SEQUENCE</scope>
</reference>
<gene>
    <name evidence="4" type="ORF">UFOPK1591_01410</name>
</gene>
<dbReference type="Pfam" id="PF00005">
    <property type="entry name" value="ABC_tran"/>
    <property type="match status" value="1"/>
</dbReference>
<dbReference type="PANTHER" id="PTHR24220">
    <property type="entry name" value="IMPORT ATP-BINDING PROTEIN"/>
    <property type="match status" value="1"/>
</dbReference>
<dbReference type="PANTHER" id="PTHR24220:SF687">
    <property type="entry name" value="ABC TRANSPORTER ATP-BINDING PROTEIN SCO2324-RELATED"/>
    <property type="match status" value="1"/>
</dbReference>
<dbReference type="Pfam" id="PF13304">
    <property type="entry name" value="AAA_21"/>
    <property type="match status" value="1"/>
</dbReference>
<keyword evidence="2" id="KW-0067">ATP-binding</keyword>
<dbReference type="GO" id="GO:0022857">
    <property type="term" value="F:transmembrane transporter activity"/>
    <property type="evidence" value="ECO:0007669"/>
    <property type="project" value="TreeGrafter"/>
</dbReference>
<evidence type="ECO:0000256" key="2">
    <source>
        <dbReference type="ARBA" id="ARBA00022840"/>
    </source>
</evidence>
<dbReference type="AlphaFoldDB" id="A0A6J6ECH5"/>
<organism evidence="4">
    <name type="scientific">freshwater metagenome</name>
    <dbReference type="NCBI Taxonomy" id="449393"/>
    <lineage>
        <taxon>unclassified sequences</taxon>
        <taxon>metagenomes</taxon>
        <taxon>ecological metagenomes</taxon>
    </lineage>
</organism>